<dbReference type="CDD" id="cd03025">
    <property type="entry name" value="DsbA_FrnE_like"/>
    <property type="match status" value="1"/>
</dbReference>
<gene>
    <name evidence="1" type="ORF">MMG00_04160</name>
</gene>
<dbReference type="SUPFAM" id="SSF52833">
    <property type="entry name" value="Thioredoxin-like"/>
    <property type="match status" value="1"/>
</dbReference>
<name>A0ABY3X5M5_9GAMM</name>
<dbReference type="RefSeq" id="WP_242151820.1">
    <property type="nucleotide sequence ID" value="NZ_CP093379.1"/>
</dbReference>
<keyword evidence="2" id="KW-1185">Reference proteome</keyword>
<dbReference type="Proteomes" id="UP000829542">
    <property type="component" value="Chromosome"/>
</dbReference>
<reference evidence="1 2" key="1">
    <citation type="submission" date="2022-03" db="EMBL/GenBank/DDBJ databases">
        <title>Ignatzschineria rhizosphaerae HR5S32.</title>
        <authorList>
            <person name="Sun J.Q."/>
            <person name="Feng J.Y."/>
        </authorList>
    </citation>
    <scope>NUCLEOTIDE SEQUENCE [LARGE SCALE GENOMIC DNA]</scope>
    <source>
        <strain evidence="1 2">HR5S32</strain>
    </source>
</reference>
<proteinExistence type="predicted"/>
<organism evidence="1 2">
    <name type="scientific">Ignatzschineria rhizosphaerae</name>
    <dbReference type="NCBI Taxonomy" id="2923279"/>
    <lineage>
        <taxon>Bacteria</taxon>
        <taxon>Pseudomonadati</taxon>
        <taxon>Pseudomonadota</taxon>
        <taxon>Gammaproteobacteria</taxon>
        <taxon>Cardiobacteriales</taxon>
        <taxon>Ignatzschineriaceae</taxon>
        <taxon>Ignatzschineria</taxon>
    </lineage>
</organism>
<dbReference type="PANTHER" id="PTHR13887:SF54">
    <property type="entry name" value="DSBA FAMILY PROTEIN"/>
    <property type="match status" value="1"/>
</dbReference>
<dbReference type="PANTHER" id="PTHR13887">
    <property type="entry name" value="GLUTATHIONE S-TRANSFERASE KAPPA"/>
    <property type="match status" value="1"/>
</dbReference>
<evidence type="ECO:0000313" key="2">
    <source>
        <dbReference type="Proteomes" id="UP000829542"/>
    </source>
</evidence>
<dbReference type="EMBL" id="CP093379">
    <property type="protein sequence ID" value="UNM97054.1"/>
    <property type="molecule type" value="Genomic_DNA"/>
</dbReference>
<evidence type="ECO:0000313" key="1">
    <source>
        <dbReference type="EMBL" id="UNM97054.1"/>
    </source>
</evidence>
<sequence>MSQLNCQDGICEVPESQEPVTKVVKLQNKKIIYVGDPMCSWCYGIAPVVAGLQEYCDANALGFEIVVGGLRSGGGDQWNSQFKDFLRHEWQKIEETTGQPFAFKLLDLEYFNYDTEPSCRAVVTAKSLLPDDNQKLLTQFFAAVQQKFYLENEDPKETIFYQGICEMLQLDFKQFKEHFESAEMKQKTIEEFHYRSLLGVRGFPSFVMIKDHEAALLTSGYTSLQSLIRKIETR</sequence>
<dbReference type="Gene3D" id="3.40.30.10">
    <property type="entry name" value="Glutaredoxin"/>
    <property type="match status" value="1"/>
</dbReference>
<dbReference type="InterPro" id="IPR036249">
    <property type="entry name" value="Thioredoxin-like_sf"/>
</dbReference>
<accession>A0ABY3X5M5</accession>
<protein>
    <submittedName>
        <fullName evidence="1">DsbA family protein</fullName>
    </submittedName>
</protein>
<dbReference type="Gene3D" id="1.10.472.60">
    <property type="entry name" value="putative protein disulfide isomerase domain"/>
    <property type="match status" value="1"/>
</dbReference>